<evidence type="ECO:0000256" key="5">
    <source>
        <dbReference type="ARBA" id="ARBA00023002"/>
    </source>
</evidence>
<evidence type="ECO:0000256" key="3">
    <source>
        <dbReference type="ARBA" id="ARBA00022617"/>
    </source>
</evidence>
<keyword evidence="4 8" id="KW-0479">Metal-binding</keyword>
<comment type="similarity">
    <text evidence="2 9">Belongs to the cytochrome P450 family.</text>
</comment>
<dbReference type="InterPro" id="IPR001128">
    <property type="entry name" value="Cyt_P450"/>
</dbReference>
<dbReference type="SUPFAM" id="SSF48264">
    <property type="entry name" value="Cytochrome P450"/>
    <property type="match status" value="1"/>
</dbReference>
<evidence type="ECO:0000256" key="8">
    <source>
        <dbReference type="PIRSR" id="PIRSR602401-1"/>
    </source>
</evidence>
<dbReference type="Pfam" id="PF00067">
    <property type="entry name" value="p450"/>
    <property type="match status" value="1"/>
</dbReference>
<dbReference type="InterPro" id="IPR002401">
    <property type="entry name" value="Cyt_P450_E_grp-I"/>
</dbReference>
<protein>
    <recommendedName>
        <fullName evidence="12">Cytochrome P450</fullName>
    </recommendedName>
</protein>
<dbReference type="InterPro" id="IPR017972">
    <property type="entry name" value="Cyt_P450_CS"/>
</dbReference>
<comment type="cofactor">
    <cofactor evidence="1 8">
        <name>heme</name>
        <dbReference type="ChEBI" id="CHEBI:30413"/>
    </cofactor>
</comment>
<dbReference type="Proteomes" id="UP001153636">
    <property type="component" value="Chromosome 1"/>
</dbReference>
<keyword evidence="11" id="KW-1185">Reference proteome</keyword>
<name>A0A9P0G2C9_9CUCU</name>
<evidence type="ECO:0000256" key="1">
    <source>
        <dbReference type="ARBA" id="ARBA00001971"/>
    </source>
</evidence>
<evidence type="ECO:0000313" key="10">
    <source>
        <dbReference type="EMBL" id="CAH1099274.1"/>
    </source>
</evidence>
<feature type="binding site" description="axial binding residue" evidence="8">
    <location>
        <position position="419"/>
    </location>
    <ligand>
        <name>heme</name>
        <dbReference type="ChEBI" id="CHEBI:30413"/>
    </ligand>
    <ligandPart>
        <name>Fe</name>
        <dbReference type="ChEBI" id="CHEBI:18248"/>
    </ligandPart>
</feature>
<evidence type="ECO:0000256" key="4">
    <source>
        <dbReference type="ARBA" id="ARBA00022723"/>
    </source>
</evidence>
<evidence type="ECO:0000256" key="2">
    <source>
        <dbReference type="ARBA" id="ARBA00010617"/>
    </source>
</evidence>
<dbReference type="InterPro" id="IPR050479">
    <property type="entry name" value="CYP11_CYP27_families"/>
</dbReference>
<keyword evidence="6 8" id="KW-0408">Iron</keyword>
<dbReference type="CDD" id="cd11054">
    <property type="entry name" value="CYP24A1-like"/>
    <property type="match status" value="1"/>
</dbReference>
<reference evidence="10" key="1">
    <citation type="submission" date="2022-01" db="EMBL/GenBank/DDBJ databases">
        <authorList>
            <person name="King R."/>
        </authorList>
    </citation>
    <scope>NUCLEOTIDE SEQUENCE</scope>
</reference>
<evidence type="ECO:0000256" key="7">
    <source>
        <dbReference type="ARBA" id="ARBA00023033"/>
    </source>
</evidence>
<organism evidence="10 11">
    <name type="scientific">Psylliodes chrysocephalus</name>
    <dbReference type="NCBI Taxonomy" id="3402493"/>
    <lineage>
        <taxon>Eukaryota</taxon>
        <taxon>Metazoa</taxon>
        <taxon>Ecdysozoa</taxon>
        <taxon>Arthropoda</taxon>
        <taxon>Hexapoda</taxon>
        <taxon>Insecta</taxon>
        <taxon>Pterygota</taxon>
        <taxon>Neoptera</taxon>
        <taxon>Endopterygota</taxon>
        <taxon>Coleoptera</taxon>
        <taxon>Polyphaga</taxon>
        <taxon>Cucujiformia</taxon>
        <taxon>Chrysomeloidea</taxon>
        <taxon>Chrysomelidae</taxon>
        <taxon>Galerucinae</taxon>
        <taxon>Alticini</taxon>
        <taxon>Psylliodes</taxon>
    </lineage>
</organism>
<dbReference type="PRINTS" id="PR00463">
    <property type="entry name" value="EP450I"/>
</dbReference>
<dbReference type="PANTHER" id="PTHR24279:SF120">
    <property type="entry name" value="CYTOCHROME P450"/>
    <property type="match status" value="1"/>
</dbReference>
<gene>
    <name evidence="10" type="ORF">PSYICH_LOCUS1058</name>
</gene>
<keyword evidence="7 9" id="KW-0503">Monooxygenase</keyword>
<evidence type="ECO:0008006" key="12">
    <source>
        <dbReference type="Google" id="ProtNLM"/>
    </source>
</evidence>
<dbReference type="AlphaFoldDB" id="A0A9P0G2C9"/>
<dbReference type="GO" id="GO:0020037">
    <property type="term" value="F:heme binding"/>
    <property type="evidence" value="ECO:0007669"/>
    <property type="project" value="InterPro"/>
</dbReference>
<proteinExistence type="inferred from homology"/>
<dbReference type="GO" id="GO:0016705">
    <property type="term" value="F:oxidoreductase activity, acting on paired donors, with incorporation or reduction of molecular oxygen"/>
    <property type="evidence" value="ECO:0007669"/>
    <property type="project" value="InterPro"/>
</dbReference>
<dbReference type="OrthoDB" id="3945418at2759"/>
<keyword evidence="3 8" id="KW-0349">Heme</keyword>
<accession>A0A9P0G2C9</accession>
<dbReference type="PRINTS" id="PR00385">
    <property type="entry name" value="P450"/>
</dbReference>
<sequence length="473" mass="54591">MFNFKHFKYFKPFLLECVENNVRFSSSFENIPSPRGLPLLGTTLSLILAGGPSILHKYMDKRHKELGPIFKDNVGPVQAVFLADPDEMMTVFAKEGKHPKHIKPESWLIYNEKHNYSRGLFFMDDEEWRHYRNIMNKILLKGNLSWIEDSCDIATNVLINRIKNHSETEFLNVEHELYKWSMDVILAVLVGAKTYQQCSKEVDHLVKKLARTVYLVFENTCKLQLIPAGLAEKFNLKRWKNFECSVKESLELATELLDIISINYKGIEGLLYKMYEVNVDKKTINRIIIDLILGAGDTTSYTMAWVLYLLSKHKHIQQELRNNLKINPKSSYLRNTIKETLRLYPVAPFLTRFPPEDITICGYNIPAQTLIVMSIYTSGRHSKYFKNPEDFNPNRWTRGSGDSSLQQASLPFGIGARSCIGRKIAETQLQMTVSKIVKNFNVDIVNGDEIQDILEMISKPSKPLRLIFNKVLD</sequence>
<dbReference type="GO" id="GO:0005506">
    <property type="term" value="F:iron ion binding"/>
    <property type="evidence" value="ECO:0007669"/>
    <property type="project" value="InterPro"/>
</dbReference>
<dbReference type="InterPro" id="IPR036396">
    <property type="entry name" value="Cyt_P450_sf"/>
</dbReference>
<dbReference type="EMBL" id="OV651813">
    <property type="protein sequence ID" value="CAH1099274.1"/>
    <property type="molecule type" value="Genomic_DNA"/>
</dbReference>
<dbReference type="GO" id="GO:0004497">
    <property type="term" value="F:monooxygenase activity"/>
    <property type="evidence" value="ECO:0007669"/>
    <property type="project" value="UniProtKB-KW"/>
</dbReference>
<keyword evidence="5 9" id="KW-0560">Oxidoreductase</keyword>
<evidence type="ECO:0000313" key="11">
    <source>
        <dbReference type="Proteomes" id="UP001153636"/>
    </source>
</evidence>
<dbReference type="PROSITE" id="PS00086">
    <property type="entry name" value="CYTOCHROME_P450"/>
    <property type="match status" value="1"/>
</dbReference>
<dbReference type="Gene3D" id="1.10.630.10">
    <property type="entry name" value="Cytochrome P450"/>
    <property type="match status" value="1"/>
</dbReference>
<evidence type="ECO:0000256" key="6">
    <source>
        <dbReference type="ARBA" id="ARBA00023004"/>
    </source>
</evidence>
<evidence type="ECO:0000256" key="9">
    <source>
        <dbReference type="RuleBase" id="RU000461"/>
    </source>
</evidence>
<dbReference type="PANTHER" id="PTHR24279">
    <property type="entry name" value="CYTOCHROME P450"/>
    <property type="match status" value="1"/>
</dbReference>